<keyword evidence="3" id="KW-0479">Metal-binding</keyword>
<dbReference type="InterPro" id="IPR017054">
    <property type="entry name" value="PduS"/>
</dbReference>
<dbReference type="PANTHER" id="PTHR43034:SF2">
    <property type="entry name" value="ION-TRANSLOCATING OXIDOREDUCTASE COMPLEX SUBUNIT C"/>
    <property type="match status" value="1"/>
</dbReference>
<dbReference type="PANTHER" id="PTHR43034">
    <property type="entry name" value="ION-TRANSLOCATING OXIDOREDUCTASE COMPLEX SUBUNIT C"/>
    <property type="match status" value="1"/>
</dbReference>
<keyword evidence="6" id="KW-0408">Iron</keyword>
<name>A0ABV6Z2M1_UNCC1</name>
<evidence type="ECO:0000313" key="10">
    <source>
        <dbReference type="EMBL" id="MFC1852698.1"/>
    </source>
</evidence>
<evidence type="ECO:0000256" key="7">
    <source>
        <dbReference type="ARBA" id="ARBA00023014"/>
    </source>
</evidence>
<sequence>MTINVERIRENGVVGAGGAGFPTYRKLQHNVDVVILNGAECEPLMHKDKELLRNYAREIVLCLDEIVAFVGASRAYIAIKAKYRDVIEAVKQHLTARLTIAPLGDFYPAGDEIVLVHLVTGRIIPAGKIPLDSGCLVNNVETIYNVAQGHPVTDSVITVAGAIPKPVTLQVPVGTLIEDLLPLLRVDDYQSKTVILGGAMMGTLVQRFDEPIRKTTGGLIILPADHPLIKKYERTAKQHVLIGSSCCDQCSLCTDLCPRYLLGHPIQPHLAMRALQIPDRFHHLNYGTHFCCECNLCSLMSCPIDLDPKEVCVSYKRQYALDESLASETRLSSPHTMVQERRVSLSRLKHRLGLGLYQNEAPLVSFPAEIKRVRIPLKQHIGETTKPVVSIDQQVLRAEKIADLEPHHLGVPIHASITGRVTRVEPDYIEIQRT</sequence>
<dbReference type="InterPro" id="IPR011538">
    <property type="entry name" value="Nuo51_FMN-bd"/>
</dbReference>
<evidence type="ECO:0000313" key="11">
    <source>
        <dbReference type="Proteomes" id="UP001594351"/>
    </source>
</evidence>
<dbReference type="EMBL" id="JBHPBY010000352">
    <property type="protein sequence ID" value="MFC1852698.1"/>
    <property type="molecule type" value="Genomic_DNA"/>
</dbReference>
<dbReference type="PIRSF" id="PIRSF036408">
    <property type="entry name" value="PduS_prd"/>
    <property type="match status" value="1"/>
</dbReference>
<keyword evidence="11" id="KW-1185">Reference proteome</keyword>
<reference evidence="10 11" key="1">
    <citation type="submission" date="2024-09" db="EMBL/GenBank/DDBJ databases">
        <title>Laminarin stimulates single cell rates of sulfate reduction while oxygen inhibits transcriptomic activity in coastal marine sediment.</title>
        <authorList>
            <person name="Lindsay M."/>
            <person name="Orcutt B."/>
            <person name="Emerson D."/>
            <person name="Stepanauskas R."/>
            <person name="D'Angelo T."/>
        </authorList>
    </citation>
    <scope>NUCLEOTIDE SEQUENCE [LARGE SCALE GENOMIC DNA]</scope>
    <source>
        <strain evidence="10">SAG AM-311-K15</strain>
    </source>
</reference>
<dbReference type="Gene3D" id="3.40.50.11540">
    <property type="entry name" value="NADH-ubiquinone oxidoreductase 51kDa subunit"/>
    <property type="match status" value="1"/>
</dbReference>
<evidence type="ECO:0000259" key="8">
    <source>
        <dbReference type="Pfam" id="PF01512"/>
    </source>
</evidence>
<evidence type="ECO:0000256" key="5">
    <source>
        <dbReference type="ARBA" id="ARBA00022982"/>
    </source>
</evidence>
<keyword evidence="1" id="KW-0813">Transport</keyword>
<feature type="domain" description="RnfC Barrel sandwich hybrid" evidence="9">
    <location>
        <begin position="371"/>
        <end position="428"/>
    </location>
</feature>
<proteinExistence type="predicted"/>
<dbReference type="InterPro" id="IPR026902">
    <property type="entry name" value="RnfC_N"/>
</dbReference>
<evidence type="ECO:0000256" key="6">
    <source>
        <dbReference type="ARBA" id="ARBA00023004"/>
    </source>
</evidence>
<keyword evidence="4" id="KW-0677">Repeat</keyword>
<dbReference type="Pfam" id="PF13375">
    <property type="entry name" value="RnfC_N"/>
    <property type="match status" value="1"/>
</dbReference>
<organism evidence="10 11">
    <name type="scientific">candidate division CSSED10-310 bacterium</name>
    <dbReference type="NCBI Taxonomy" id="2855610"/>
    <lineage>
        <taxon>Bacteria</taxon>
        <taxon>Bacteria division CSSED10-310</taxon>
    </lineage>
</organism>
<dbReference type="Pfam" id="PF13534">
    <property type="entry name" value="Fer4_17"/>
    <property type="match status" value="1"/>
</dbReference>
<evidence type="ECO:0000256" key="1">
    <source>
        <dbReference type="ARBA" id="ARBA00022448"/>
    </source>
</evidence>
<dbReference type="InterPro" id="IPR037225">
    <property type="entry name" value="Nuo51_FMN-bd_sf"/>
</dbReference>
<dbReference type="Pfam" id="PF01512">
    <property type="entry name" value="Complex1_51K"/>
    <property type="match status" value="1"/>
</dbReference>
<dbReference type="SUPFAM" id="SSF142984">
    <property type="entry name" value="Nqo1 middle domain-like"/>
    <property type="match status" value="1"/>
</dbReference>
<accession>A0ABV6Z2M1</accession>
<protein>
    <submittedName>
        <fullName evidence="10">4Fe-4S dicluster domain-containing protein</fullName>
    </submittedName>
</protein>
<keyword evidence="5" id="KW-0249">Electron transport</keyword>
<dbReference type="Proteomes" id="UP001594351">
    <property type="component" value="Unassembled WGS sequence"/>
</dbReference>
<gene>
    <name evidence="10" type="ORF">ACFL27_21065</name>
</gene>
<dbReference type="InterPro" id="IPR010208">
    <property type="entry name" value="Ion_transpt_RnfC/RsxC"/>
</dbReference>
<evidence type="ECO:0000256" key="2">
    <source>
        <dbReference type="ARBA" id="ARBA00022485"/>
    </source>
</evidence>
<dbReference type="SUPFAM" id="SSF142019">
    <property type="entry name" value="Nqo1 FMN-binding domain-like"/>
    <property type="match status" value="1"/>
</dbReference>
<keyword evidence="7" id="KW-0411">Iron-sulfur</keyword>
<evidence type="ECO:0000259" key="9">
    <source>
        <dbReference type="Pfam" id="PF13375"/>
    </source>
</evidence>
<keyword evidence="2" id="KW-0004">4Fe-4S</keyword>
<evidence type="ECO:0000256" key="3">
    <source>
        <dbReference type="ARBA" id="ARBA00022723"/>
    </source>
</evidence>
<feature type="domain" description="NADH-ubiquinone oxidoreductase 51kDa subunit FMN-binding" evidence="8">
    <location>
        <begin position="8"/>
        <end position="147"/>
    </location>
</feature>
<dbReference type="SUPFAM" id="SSF46548">
    <property type="entry name" value="alpha-helical ferredoxin"/>
    <property type="match status" value="1"/>
</dbReference>
<comment type="caution">
    <text evidence="10">The sequence shown here is derived from an EMBL/GenBank/DDBJ whole genome shotgun (WGS) entry which is preliminary data.</text>
</comment>
<evidence type="ECO:0000256" key="4">
    <source>
        <dbReference type="ARBA" id="ARBA00022737"/>
    </source>
</evidence>